<dbReference type="Proteomes" id="UP000184295">
    <property type="component" value="Unassembled WGS sequence"/>
</dbReference>
<dbReference type="PANTHER" id="PTHR43343">
    <property type="entry name" value="PEPTIDASE S12"/>
    <property type="match status" value="1"/>
</dbReference>
<dbReference type="STRING" id="1121881.SAMN02745225_01442"/>
<keyword evidence="7" id="KW-1185">Reference proteome</keyword>
<feature type="domain" description="PDZ" evidence="5">
    <location>
        <begin position="374"/>
        <end position="472"/>
    </location>
</feature>
<dbReference type="Pfam" id="PF13365">
    <property type="entry name" value="Trypsin_2"/>
    <property type="match status" value="1"/>
</dbReference>
<dbReference type="PROSITE" id="PS50106">
    <property type="entry name" value="PDZ"/>
    <property type="match status" value="1"/>
</dbReference>
<dbReference type="EMBL" id="FQUL01000019">
    <property type="protein sequence ID" value="SHE72589.1"/>
    <property type="molecule type" value="Genomic_DNA"/>
</dbReference>
<feature type="region of interest" description="Disordered" evidence="4">
    <location>
        <begin position="1"/>
        <end position="36"/>
    </location>
</feature>
<dbReference type="InterPro" id="IPR009003">
    <property type="entry name" value="Peptidase_S1_PA"/>
</dbReference>
<evidence type="ECO:0000259" key="5">
    <source>
        <dbReference type="PROSITE" id="PS50106"/>
    </source>
</evidence>
<evidence type="ECO:0000256" key="1">
    <source>
        <dbReference type="ARBA" id="ARBA00010541"/>
    </source>
</evidence>
<dbReference type="AlphaFoldDB" id="A0A1M4VUE3"/>
<dbReference type="Pfam" id="PF13180">
    <property type="entry name" value="PDZ_2"/>
    <property type="match status" value="1"/>
</dbReference>
<comment type="similarity">
    <text evidence="1">Belongs to the peptidase S1C family.</text>
</comment>
<dbReference type="Gene3D" id="2.30.42.10">
    <property type="match status" value="1"/>
</dbReference>
<name>A0A1M4VUE3_9ACTN</name>
<evidence type="ECO:0000256" key="3">
    <source>
        <dbReference type="ARBA" id="ARBA00022801"/>
    </source>
</evidence>
<dbReference type="SMART" id="SM00228">
    <property type="entry name" value="PDZ"/>
    <property type="match status" value="1"/>
</dbReference>
<feature type="compositionally biased region" description="Basic and acidic residues" evidence="4">
    <location>
        <begin position="1"/>
        <end position="12"/>
    </location>
</feature>
<dbReference type="InterPro" id="IPR001940">
    <property type="entry name" value="Peptidase_S1C"/>
</dbReference>
<dbReference type="SUPFAM" id="SSF50494">
    <property type="entry name" value="Trypsin-like serine proteases"/>
    <property type="match status" value="1"/>
</dbReference>
<dbReference type="OrthoDB" id="73775at2"/>
<dbReference type="InterPro" id="IPR036034">
    <property type="entry name" value="PDZ_sf"/>
</dbReference>
<dbReference type="InterPro" id="IPR043504">
    <property type="entry name" value="Peptidase_S1_PA_chymotrypsin"/>
</dbReference>
<organism evidence="6 7">
    <name type="scientific">Ferrithrix thermotolerans DSM 19514</name>
    <dbReference type="NCBI Taxonomy" id="1121881"/>
    <lineage>
        <taxon>Bacteria</taxon>
        <taxon>Bacillati</taxon>
        <taxon>Actinomycetota</taxon>
        <taxon>Acidimicrobiia</taxon>
        <taxon>Acidimicrobiales</taxon>
        <taxon>Acidimicrobiaceae</taxon>
        <taxon>Ferrithrix</taxon>
    </lineage>
</organism>
<keyword evidence="3" id="KW-0378">Hydrolase</keyword>
<protein>
    <submittedName>
        <fullName evidence="6">PDZ domain-containing protein</fullName>
    </submittedName>
</protein>
<evidence type="ECO:0000256" key="4">
    <source>
        <dbReference type="SAM" id="MobiDB-lite"/>
    </source>
</evidence>
<evidence type="ECO:0000256" key="2">
    <source>
        <dbReference type="ARBA" id="ARBA00022670"/>
    </source>
</evidence>
<dbReference type="InterPro" id="IPR051201">
    <property type="entry name" value="Chloro_Bact_Ser_Proteases"/>
</dbReference>
<dbReference type="PRINTS" id="PR00834">
    <property type="entry name" value="PROTEASES2C"/>
</dbReference>
<gene>
    <name evidence="6" type="ORF">SAMN02745225_01442</name>
</gene>
<proteinExistence type="inferred from homology"/>
<dbReference type="GO" id="GO:0004252">
    <property type="term" value="F:serine-type endopeptidase activity"/>
    <property type="evidence" value="ECO:0007669"/>
    <property type="project" value="InterPro"/>
</dbReference>
<dbReference type="SUPFAM" id="SSF50156">
    <property type="entry name" value="PDZ domain-like"/>
    <property type="match status" value="1"/>
</dbReference>
<reference evidence="7" key="1">
    <citation type="submission" date="2016-11" db="EMBL/GenBank/DDBJ databases">
        <authorList>
            <person name="Varghese N."/>
            <person name="Submissions S."/>
        </authorList>
    </citation>
    <scope>NUCLEOTIDE SEQUENCE [LARGE SCALE GENOMIC DNA]</scope>
    <source>
        <strain evidence="7">DSM 19514</strain>
    </source>
</reference>
<dbReference type="InterPro" id="IPR001478">
    <property type="entry name" value="PDZ"/>
</dbReference>
<dbReference type="PANTHER" id="PTHR43343:SF3">
    <property type="entry name" value="PROTEASE DO-LIKE 8, CHLOROPLASTIC"/>
    <property type="match status" value="1"/>
</dbReference>
<accession>A0A1M4VUE3</accession>
<dbReference type="RefSeq" id="WP_084660299.1">
    <property type="nucleotide sequence ID" value="NZ_FQUL01000019.1"/>
</dbReference>
<keyword evidence="2" id="KW-0645">Protease</keyword>
<evidence type="ECO:0000313" key="6">
    <source>
        <dbReference type="EMBL" id="SHE72589.1"/>
    </source>
</evidence>
<dbReference type="GO" id="GO:0006508">
    <property type="term" value="P:proteolysis"/>
    <property type="evidence" value="ECO:0007669"/>
    <property type="project" value="UniProtKB-KW"/>
</dbReference>
<evidence type="ECO:0000313" key="7">
    <source>
        <dbReference type="Proteomes" id="UP000184295"/>
    </source>
</evidence>
<dbReference type="Gene3D" id="2.40.10.10">
    <property type="entry name" value="Trypsin-like serine proteases"/>
    <property type="match status" value="2"/>
</dbReference>
<sequence length="489" mass="49317">MTSEENFNKDPDSTEQDLAVNSQGSTEPDGEETMKEFNIFSHLDQTKGANQDGPNDGVTNAATTSEPFAATAAYAAGAYSYSKTNDGGQPHAVKNKNGRGLKTLAGITLVSTLVASAVGAGVGYEVAKNSTNSQAPVIKQVTATPLASATSSSGTIDVPQLLSQVEPAVVDINTTGYISTPSNGFFGGYTSSQFQAAGTGMIISPNGYVLTNNHVIANASSITVTLYNSKKTYKARVIGANPTHDVALIQIQGASNLPTVTLGNSNTVKVGDPVVAIGNALALQGTPTVTEGIVSALGRTVQAQNETGATETLYNMIQTDAPINPGNSGGPLLNAQGYVIGMNTAAATGAGGSQSAQGIGFAEPINSVLAIVKQIEAHPNTNTSVASHGFLGVGVQNLTASLASQLGYPSSTEGVLVDNVVANSPAMAAGIQSGDVIQSVGSTKVTDINQLVAAIDSKSAGSTVTVTWLDPNTGQNSATVTLAAAPAGA</sequence>